<dbReference type="Proteomes" id="UP001199106">
    <property type="component" value="Unassembled WGS sequence"/>
</dbReference>
<keyword evidence="2" id="KW-1185">Reference proteome</keyword>
<dbReference type="EMBL" id="JAANER010000008">
    <property type="protein sequence ID" value="KAG9187043.1"/>
    <property type="molecule type" value="Genomic_DNA"/>
</dbReference>
<accession>A0AAD4FBS1</accession>
<evidence type="ECO:0000313" key="1">
    <source>
        <dbReference type="EMBL" id="KAG9187043.1"/>
    </source>
</evidence>
<protein>
    <submittedName>
        <fullName evidence="1">Uncharacterized protein</fullName>
    </submittedName>
</protein>
<dbReference type="AlphaFoldDB" id="A0AAD4FBS1"/>
<gene>
    <name evidence="1" type="ORF">G6011_10151</name>
</gene>
<evidence type="ECO:0000313" key="2">
    <source>
        <dbReference type="Proteomes" id="UP001199106"/>
    </source>
</evidence>
<proteinExistence type="predicted"/>
<sequence>MAGICYFANSTALPSDDPMYTQYQPCEAGGPVTICRGMSRDNIADENITGGDTKDEYLPNGMCQNRATTVDGVEEMK</sequence>
<comment type="caution">
    <text evidence="1">The sequence shown here is derived from an EMBL/GenBank/DDBJ whole genome shotgun (WGS) entry which is preliminary data.</text>
</comment>
<organism evidence="1 2">
    <name type="scientific">Alternaria panax</name>
    <dbReference type="NCBI Taxonomy" id="48097"/>
    <lineage>
        <taxon>Eukaryota</taxon>
        <taxon>Fungi</taxon>
        <taxon>Dikarya</taxon>
        <taxon>Ascomycota</taxon>
        <taxon>Pezizomycotina</taxon>
        <taxon>Dothideomycetes</taxon>
        <taxon>Pleosporomycetidae</taxon>
        <taxon>Pleosporales</taxon>
        <taxon>Pleosporineae</taxon>
        <taxon>Pleosporaceae</taxon>
        <taxon>Alternaria</taxon>
        <taxon>Alternaria sect. Panax</taxon>
    </lineage>
</organism>
<reference evidence="1" key="1">
    <citation type="submission" date="2021-07" db="EMBL/GenBank/DDBJ databases">
        <title>Genome Resource of American Ginseng Black Spot Pathogen Alternaria panax.</title>
        <authorList>
            <person name="Qiu C."/>
            <person name="Wang W."/>
            <person name="Liu Z."/>
        </authorList>
    </citation>
    <scope>NUCLEOTIDE SEQUENCE</scope>
    <source>
        <strain evidence="1">BNCC115425</strain>
    </source>
</reference>
<name>A0AAD4FBS1_9PLEO</name>